<comment type="caution">
    <text evidence="1">The sequence shown here is derived from an EMBL/GenBank/DDBJ whole genome shotgun (WGS) entry which is preliminary data.</text>
</comment>
<sequence length="240" mass="26419">MASAPRTLLTPTDPQEPLLGTTHRTGWEVLVTHRTIPFAHAEQRAHEWLAAVAHSLGTEDRRYAFRVLRTWLHLVRDRLTVDSAVHFGAQLPELLRGIYYDGWTPRRVPMRYDNTWFTSRFADEAGIEPADVPATAGAVSAALGALCSPGQLEHVLALMPANLRGELQGEAHAPADRPRVAGEHARIDELEDKVRAISEAVGALARGLEQLPTSEPTTDHAAKAAQEAHRILLEHDAVEQ</sequence>
<dbReference type="Pfam" id="PF10025">
    <property type="entry name" value="DUF2267"/>
    <property type="match status" value="1"/>
</dbReference>
<dbReference type="PATRIC" id="fig|1284240.4.peg.3796"/>
<protein>
    <recommendedName>
        <fullName evidence="3">DUF2267 domain-containing protein</fullName>
    </recommendedName>
</protein>
<dbReference type="OrthoDB" id="20942at2"/>
<dbReference type="Gene3D" id="1.10.490.110">
    <property type="entry name" value="Uncharacterized conserved protein DUF2267"/>
    <property type="match status" value="1"/>
</dbReference>
<evidence type="ECO:0000313" key="2">
    <source>
        <dbReference type="Proteomes" id="UP000054226"/>
    </source>
</evidence>
<organism evidence="1 2">
    <name type="scientific">Amycolatopsis decaplanina DSM 44594</name>
    <dbReference type="NCBI Taxonomy" id="1284240"/>
    <lineage>
        <taxon>Bacteria</taxon>
        <taxon>Bacillati</taxon>
        <taxon>Actinomycetota</taxon>
        <taxon>Actinomycetes</taxon>
        <taxon>Pseudonocardiales</taxon>
        <taxon>Pseudonocardiaceae</taxon>
        <taxon>Amycolatopsis</taxon>
    </lineage>
</organism>
<reference evidence="1 2" key="1">
    <citation type="journal article" date="2013" name="Genome Announc.">
        <title>Draft Genome Sequence of Amycolatopsis decaplanina Strain DSM 44594T.</title>
        <authorList>
            <person name="Kaur N."/>
            <person name="Kumar S."/>
            <person name="Bala M."/>
            <person name="Raghava G.P."/>
            <person name="Mayilraj S."/>
        </authorList>
    </citation>
    <scope>NUCLEOTIDE SEQUENCE [LARGE SCALE GENOMIC DNA]</scope>
    <source>
        <strain evidence="1 2">DSM 44594</strain>
    </source>
</reference>
<dbReference type="InterPro" id="IPR018727">
    <property type="entry name" value="DUF2267"/>
</dbReference>
<gene>
    <name evidence="1" type="ORF">H074_18698</name>
</gene>
<evidence type="ECO:0000313" key="1">
    <source>
        <dbReference type="EMBL" id="EME58637.1"/>
    </source>
</evidence>
<accession>M2YUS1</accession>
<evidence type="ECO:0008006" key="3">
    <source>
        <dbReference type="Google" id="ProtNLM"/>
    </source>
</evidence>
<dbReference type="AlphaFoldDB" id="M2YUS1"/>
<dbReference type="InterPro" id="IPR038282">
    <property type="entry name" value="DUF2267_sf"/>
</dbReference>
<dbReference type="Proteomes" id="UP000054226">
    <property type="component" value="Unassembled WGS sequence"/>
</dbReference>
<dbReference type="EMBL" id="AOHO01000055">
    <property type="protein sequence ID" value="EME58637.1"/>
    <property type="molecule type" value="Genomic_DNA"/>
</dbReference>
<name>M2YUS1_9PSEU</name>
<keyword evidence="2" id="KW-1185">Reference proteome</keyword>
<proteinExistence type="predicted"/>